<protein>
    <submittedName>
        <fullName evidence="1">Uncharacterized protein</fullName>
    </submittedName>
</protein>
<sequence length="189" mass="22415">MERQFYKLYKGILSLSDFEKWLYSTEEIEKVYNSDFYLRLIELNYRDKYVKSLLLKILEPMIPFASFEQERITLYLEMLLSNKGDAVTILEETYNDYCNGYSFLRSLALNYISGIDSIPKLSAKEQFAESEFLTKRALLNTIQPKLTNEAKRLLAFFKKGKLKIIAEYDYLDTRLEVEQIELHGIEKMF</sequence>
<evidence type="ECO:0000313" key="1">
    <source>
        <dbReference type="EMBL" id="MDQ0229261.1"/>
    </source>
</evidence>
<gene>
    <name evidence="1" type="ORF">J2S19_000512</name>
</gene>
<dbReference type="Proteomes" id="UP001234495">
    <property type="component" value="Unassembled WGS sequence"/>
</dbReference>
<organism evidence="1 2">
    <name type="scientific">Metabacillus malikii</name>
    <dbReference type="NCBI Taxonomy" id="1504265"/>
    <lineage>
        <taxon>Bacteria</taxon>
        <taxon>Bacillati</taxon>
        <taxon>Bacillota</taxon>
        <taxon>Bacilli</taxon>
        <taxon>Bacillales</taxon>
        <taxon>Bacillaceae</taxon>
        <taxon>Metabacillus</taxon>
    </lineage>
</organism>
<accession>A0ABT9ZAI5</accession>
<dbReference type="EMBL" id="JAUSUD010000002">
    <property type="protein sequence ID" value="MDQ0229261.1"/>
    <property type="molecule type" value="Genomic_DNA"/>
</dbReference>
<name>A0ABT9ZAI5_9BACI</name>
<evidence type="ECO:0000313" key="2">
    <source>
        <dbReference type="Proteomes" id="UP001234495"/>
    </source>
</evidence>
<keyword evidence="2" id="KW-1185">Reference proteome</keyword>
<proteinExistence type="predicted"/>
<reference evidence="1 2" key="1">
    <citation type="submission" date="2023-07" db="EMBL/GenBank/DDBJ databases">
        <title>Genomic Encyclopedia of Type Strains, Phase IV (KMG-IV): sequencing the most valuable type-strain genomes for metagenomic binning, comparative biology and taxonomic classification.</title>
        <authorList>
            <person name="Goeker M."/>
        </authorList>
    </citation>
    <scope>NUCLEOTIDE SEQUENCE [LARGE SCALE GENOMIC DNA]</scope>
    <source>
        <strain evidence="1 2">DSM 29005</strain>
    </source>
</reference>
<comment type="caution">
    <text evidence="1">The sequence shown here is derived from an EMBL/GenBank/DDBJ whole genome shotgun (WGS) entry which is preliminary data.</text>
</comment>